<accession>A0A1X7TLN8</accession>
<dbReference type="InParanoid" id="A0A1X7TLN8"/>
<reference evidence="1" key="1">
    <citation type="submission" date="2017-05" db="UniProtKB">
        <authorList>
            <consortium name="EnsemblMetazoa"/>
        </authorList>
    </citation>
    <scope>IDENTIFICATION</scope>
</reference>
<dbReference type="GO" id="GO:0008832">
    <property type="term" value="F:dGTPase activity"/>
    <property type="evidence" value="ECO:0007669"/>
    <property type="project" value="TreeGrafter"/>
</dbReference>
<name>A0A1X7TLN8_AMPQE</name>
<dbReference type="EnsemblMetazoa" id="Aqu2.1.15681_001">
    <property type="protein sequence ID" value="Aqu2.1.15681_001"/>
    <property type="gene ID" value="Aqu2.1.15681"/>
</dbReference>
<dbReference type="AlphaFoldDB" id="A0A1X7TLN8"/>
<evidence type="ECO:0008006" key="2">
    <source>
        <dbReference type="Google" id="ProtNLM"/>
    </source>
</evidence>
<dbReference type="InterPro" id="IPR050135">
    <property type="entry name" value="dGTPase-like"/>
</dbReference>
<sequence length="156" mass="18319">MYYFAGKFVKTLKKRQPELNITDSDVLCVQIAALCYNLGHGPFSHIFEDFLKDSEIRASRSYWKVLHQFIVFTYFNKGLPANVMMFEHMIDVNNLPFDEYLNEQDIKFIKELMTGINGPQAIVVNRMSGLDVNRMDYTMRDAGVLGKRIYFKWRLI</sequence>
<proteinExistence type="predicted"/>
<dbReference type="Gene3D" id="1.10.3210.10">
    <property type="entry name" value="Hypothetical protein af1432"/>
    <property type="match status" value="1"/>
</dbReference>
<protein>
    <recommendedName>
        <fullName evidence="2">HD domain-containing protein</fullName>
    </recommendedName>
</protein>
<dbReference type="GO" id="GO:0006203">
    <property type="term" value="P:dGTP catabolic process"/>
    <property type="evidence" value="ECO:0007669"/>
    <property type="project" value="TreeGrafter"/>
</dbReference>
<dbReference type="eggNOG" id="KOG2681">
    <property type="taxonomic scope" value="Eukaryota"/>
</dbReference>
<dbReference type="GO" id="GO:0005634">
    <property type="term" value="C:nucleus"/>
    <property type="evidence" value="ECO:0007669"/>
    <property type="project" value="TreeGrafter"/>
</dbReference>
<organism evidence="1">
    <name type="scientific">Amphimedon queenslandica</name>
    <name type="common">Sponge</name>
    <dbReference type="NCBI Taxonomy" id="400682"/>
    <lineage>
        <taxon>Eukaryota</taxon>
        <taxon>Metazoa</taxon>
        <taxon>Porifera</taxon>
        <taxon>Demospongiae</taxon>
        <taxon>Heteroscleromorpha</taxon>
        <taxon>Haplosclerida</taxon>
        <taxon>Niphatidae</taxon>
        <taxon>Amphimedon</taxon>
    </lineage>
</organism>
<dbReference type="STRING" id="400682.A0A1X7TLN8"/>
<dbReference type="PANTHER" id="PTHR11373:SF4">
    <property type="entry name" value="DEOXYNUCLEOSIDE TRIPHOSPHATE TRIPHOSPHOHYDROLASE SAMHD1"/>
    <property type="match status" value="1"/>
</dbReference>
<dbReference type="PANTHER" id="PTHR11373">
    <property type="entry name" value="DEOXYNUCLEOSIDE TRIPHOSPHATE TRIPHOSPHOHYDROLASE"/>
    <property type="match status" value="1"/>
</dbReference>
<dbReference type="SUPFAM" id="SSF109604">
    <property type="entry name" value="HD-domain/PDEase-like"/>
    <property type="match status" value="1"/>
</dbReference>
<evidence type="ECO:0000313" key="1">
    <source>
        <dbReference type="EnsemblMetazoa" id="Aqu2.1.15681_001"/>
    </source>
</evidence>